<keyword evidence="3 5" id="KW-0413">Isomerase</keyword>
<dbReference type="InterPro" id="IPR050188">
    <property type="entry name" value="RluA_PseudoU_synthase"/>
</dbReference>
<dbReference type="Proteomes" id="UP000602076">
    <property type="component" value="Unassembled WGS sequence"/>
</dbReference>
<reference evidence="7" key="1">
    <citation type="submission" date="2020-09" db="EMBL/GenBank/DDBJ databases">
        <title>Bacillus faecalis sp. nov., a moderately halophilic bacterium isolated from cow faeces.</title>
        <authorList>
            <person name="Jiang L."/>
            <person name="Lee J."/>
        </authorList>
    </citation>
    <scope>NUCLEOTIDE SEQUENCE</scope>
    <source>
        <strain evidence="7">AGMB 02131</strain>
    </source>
</reference>
<dbReference type="PANTHER" id="PTHR21600">
    <property type="entry name" value="MITOCHONDRIAL RNA PSEUDOURIDINE SYNTHASE"/>
    <property type="match status" value="1"/>
</dbReference>
<dbReference type="RefSeq" id="WP_190996741.1">
    <property type="nucleotide sequence ID" value="NZ_JACXSI010000003.1"/>
</dbReference>
<dbReference type="InterPro" id="IPR006224">
    <property type="entry name" value="PsdUridine_synth_RluA-like_CS"/>
</dbReference>
<accession>A0A927CTW4</accession>
<dbReference type="Gene3D" id="3.30.2350.10">
    <property type="entry name" value="Pseudouridine synthase"/>
    <property type="match status" value="1"/>
</dbReference>
<evidence type="ECO:0000313" key="8">
    <source>
        <dbReference type="Proteomes" id="UP000602076"/>
    </source>
</evidence>
<evidence type="ECO:0000256" key="5">
    <source>
        <dbReference type="RuleBase" id="RU362028"/>
    </source>
</evidence>
<dbReference type="InterPro" id="IPR006145">
    <property type="entry name" value="PsdUridine_synth_RsuA/RluA"/>
</dbReference>
<comment type="similarity">
    <text evidence="2 5">Belongs to the pseudouridine synthase RluA family.</text>
</comment>
<organism evidence="7 8">
    <name type="scientific">Peribacillus faecalis</name>
    <dbReference type="NCBI Taxonomy" id="2772559"/>
    <lineage>
        <taxon>Bacteria</taxon>
        <taxon>Bacillati</taxon>
        <taxon>Bacillota</taxon>
        <taxon>Bacilli</taxon>
        <taxon>Bacillales</taxon>
        <taxon>Bacillaceae</taxon>
        <taxon>Peribacillus</taxon>
    </lineage>
</organism>
<dbReference type="Pfam" id="PF00849">
    <property type="entry name" value="PseudoU_synth_2"/>
    <property type="match status" value="1"/>
</dbReference>
<dbReference type="InterPro" id="IPR020103">
    <property type="entry name" value="PsdUridine_synth_cat_dom_sf"/>
</dbReference>
<evidence type="ECO:0000313" key="7">
    <source>
        <dbReference type="EMBL" id="MBD3107119.1"/>
    </source>
</evidence>
<dbReference type="InterPro" id="IPR006225">
    <property type="entry name" value="PsdUridine_synth_RluC/D"/>
</dbReference>
<dbReference type="EMBL" id="JACXSI010000003">
    <property type="protein sequence ID" value="MBD3107119.1"/>
    <property type="molecule type" value="Genomic_DNA"/>
</dbReference>
<evidence type="ECO:0000256" key="1">
    <source>
        <dbReference type="ARBA" id="ARBA00000073"/>
    </source>
</evidence>
<dbReference type="GO" id="GO:0000455">
    <property type="term" value="P:enzyme-directed rRNA pseudouridine synthesis"/>
    <property type="evidence" value="ECO:0007669"/>
    <property type="project" value="TreeGrafter"/>
</dbReference>
<dbReference type="EC" id="5.4.99.-" evidence="5"/>
<comment type="function">
    <text evidence="5">Responsible for synthesis of pseudouridine from uracil.</text>
</comment>
<proteinExistence type="inferred from homology"/>
<dbReference type="PANTHER" id="PTHR21600:SF71">
    <property type="entry name" value="PSEUDOURIDINE SYNTHASE"/>
    <property type="match status" value="1"/>
</dbReference>
<comment type="catalytic activity">
    <reaction evidence="1 5">
        <text>a uridine in RNA = a pseudouridine in RNA</text>
        <dbReference type="Rhea" id="RHEA:48348"/>
        <dbReference type="Rhea" id="RHEA-COMP:12068"/>
        <dbReference type="Rhea" id="RHEA-COMP:12069"/>
        <dbReference type="ChEBI" id="CHEBI:65314"/>
        <dbReference type="ChEBI" id="CHEBI:65315"/>
    </reaction>
</comment>
<gene>
    <name evidence="7" type="ORF">IEO70_01890</name>
</gene>
<evidence type="ECO:0000259" key="6">
    <source>
        <dbReference type="Pfam" id="PF00849"/>
    </source>
</evidence>
<dbReference type="NCBIfam" id="TIGR00005">
    <property type="entry name" value="rluA_subfam"/>
    <property type="match status" value="1"/>
</dbReference>
<name>A0A927CTW4_9BACI</name>
<dbReference type="GO" id="GO:0003723">
    <property type="term" value="F:RNA binding"/>
    <property type="evidence" value="ECO:0007669"/>
    <property type="project" value="InterPro"/>
</dbReference>
<dbReference type="PROSITE" id="PS01129">
    <property type="entry name" value="PSI_RLU"/>
    <property type="match status" value="1"/>
</dbReference>
<dbReference type="FunFam" id="3.30.2350.10:FF:000005">
    <property type="entry name" value="Pseudouridine synthase"/>
    <property type="match status" value="1"/>
</dbReference>
<keyword evidence="8" id="KW-1185">Reference proteome</keyword>
<dbReference type="CDD" id="cd02869">
    <property type="entry name" value="PseudoU_synth_RluA_like"/>
    <property type="match status" value="1"/>
</dbReference>
<evidence type="ECO:0000256" key="4">
    <source>
        <dbReference type="PIRSR" id="PIRSR606225-1"/>
    </source>
</evidence>
<evidence type="ECO:0000256" key="2">
    <source>
        <dbReference type="ARBA" id="ARBA00010876"/>
    </source>
</evidence>
<dbReference type="SUPFAM" id="SSF55120">
    <property type="entry name" value="Pseudouridine synthase"/>
    <property type="match status" value="1"/>
</dbReference>
<feature type="active site" evidence="4">
    <location>
        <position position="141"/>
    </location>
</feature>
<dbReference type="GO" id="GO:0009982">
    <property type="term" value="F:pseudouridine synthase activity"/>
    <property type="evidence" value="ECO:0007669"/>
    <property type="project" value="InterPro"/>
</dbReference>
<evidence type="ECO:0000256" key="3">
    <source>
        <dbReference type="ARBA" id="ARBA00023235"/>
    </source>
</evidence>
<comment type="caution">
    <text evidence="7">The sequence shown here is derived from an EMBL/GenBank/DDBJ whole genome shotgun (WGS) entry which is preliminary data.</text>
</comment>
<dbReference type="AlphaFoldDB" id="A0A927CTW4"/>
<dbReference type="GO" id="GO:0140098">
    <property type="term" value="F:catalytic activity, acting on RNA"/>
    <property type="evidence" value="ECO:0007669"/>
    <property type="project" value="UniProtKB-ARBA"/>
</dbReference>
<sequence length="299" mass="34222">MIKTNRKGSYLEIVIPEKWAGLTIEEILKNIYKAPKKLVHEWRMSKDVLLNGTAAKWTEPLKKGFQLYLPVYKHEVQLTEAAFIEIDVLYEDDDLLVVNKPAGLETHPSEPGQTQSLLNAVAYHLLTEGENCELRHIHRLDQDTTGAIVFSKNAFTGAILQRMLDERRIKRTYKALVHGKLSQRKGTISANIGRDRHHATRRRVSPTGQKAITHYETLHYDRKNDLTLVQCTLDTGRTHQIRVHLSHIGHPLAGDTLYGGKPIFPRQALHAYKIQFKHPITEENIEIEAPFIDNPPIFQ</sequence>
<feature type="domain" description="Pseudouridine synthase RsuA/RluA-like" evidence="6">
    <location>
        <begin position="94"/>
        <end position="247"/>
    </location>
</feature>
<protein>
    <recommendedName>
        <fullName evidence="5">Pseudouridine synthase</fullName>
        <ecNumber evidence="5">5.4.99.-</ecNumber>
    </recommendedName>
</protein>